<comment type="caution">
    <text evidence="2">The sequence shown here is derived from an EMBL/GenBank/DDBJ whole genome shotgun (WGS) entry which is preliminary data.</text>
</comment>
<keyword evidence="1" id="KW-0732">Signal</keyword>
<dbReference type="AlphaFoldDB" id="S7THM9"/>
<reference evidence="2 3" key="1">
    <citation type="journal article" date="2013" name="Genome Announc.">
        <title>Draft genome sequences for three mercury-methylating, sulfate-reducing bacteria.</title>
        <authorList>
            <person name="Brown S.D."/>
            <person name="Hurt R.A.Jr."/>
            <person name="Gilmour C.C."/>
            <person name="Elias D.A."/>
        </authorList>
    </citation>
    <scope>NUCLEOTIDE SEQUENCE [LARGE SCALE GENOMIC DNA]</scope>
    <source>
        <strain evidence="2 3">DSM 16529</strain>
    </source>
</reference>
<dbReference type="eggNOG" id="ENOG5032G10">
    <property type="taxonomic scope" value="Bacteria"/>
</dbReference>
<evidence type="ECO:0000256" key="1">
    <source>
        <dbReference type="SAM" id="SignalP"/>
    </source>
</evidence>
<name>S7THM9_9BACT</name>
<evidence type="ECO:0000313" key="3">
    <source>
        <dbReference type="Proteomes" id="UP000014975"/>
    </source>
</evidence>
<feature type="chain" id="PRO_5004557018" evidence="1">
    <location>
        <begin position="39"/>
        <end position="123"/>
    </location>
</feature>
<dbReference type="Proteomes" id="UP000014975">
    <property type="component" value="Unassembled WGS sequence"/>
</dbReference>
<accession>S7THM9</accession>
<organism evidence="2 3">
    <name type="scientific">Alkalidesulfovibrio alkalitolerans DSM 16529</name>
    <dbReference type="NCBI Taxonomy" id="1121439"/>
    <lineage>
        <taxon>Bacteria</taxon>
        <taxon>Pseudomonadati</taxon>
        <taxon>Thermodesulfobacteriota</taxon>
        <taxon>Desulfovibrionia</taxon>
        <taxon>Desulfovibrionales</taxon>
        <taxon>Desulfovibrionaceae</taxon>
        <taxon>Alkalidesulfovibrio</taxon>
    </lineage>
</organism>
<dbReference type="EMBL" id="ATHI01000001">
    <property type="protein sequence ID" value="EPR36130.1"/>
    <property type="molecule type" value="Genomic_DNA"/>
</dbReference>
<evidence type="ECO:0000313" key="2">
    <source>
        <dbReference type="EMBL" id="EPR36130.1"/>
    </source>
</evidence>
<keyword evidence="3" id="KW-1185">Reference proteome</keyword>
<dbReference type="OrthoDB" id="9980303at2"/>
<dbReference type="STRING" id="1121439.dsat_1658"/>
<sequence length="123" mass="13085">MPSPFLSRALARQAKGAILCAIAALALTMLTAPDVARAEDGRVTGYVFEADRTVFLEGDDGALYVLKGKNLKAFHDAYVSVAGTLRVTSQGEYELTVSSIDNATPPSDLFVEEQPQTVAHGVQ</sequence>
<feature type="signal peptide" evidence="1">
    <location>
        <begin position="1"/>
        <end position="38"/>
    </location>
</feature>
<proteinExistence type="predicted"/>
<gene>
    <name evidence="2" type="ORF">dsat_1658</name>
</gene>
<dbReference type="PATRIC" id="fig|1121439.3.peg.40"/>
<protein>
    <submittedName>
        <fullName evidence="2">Uncharacterized protein</fullName>
    </submittedName>
</protein>
<dbReference type="RefSeq" id="WP_020885544.1">
    <property type="nucleotide sequence ID" value="NZ_ATHI01000001.1"/>
</dbReference>